<accession>A0ABU8CI34</accession>
<evidence type="ECO:0000313" key="2">
    <source>
        <dbReference type="Proteomes" id="UP001531129"/>
    </source>
</evidence>
<dbReference type="Proteomes" id="UP001531129">
    <property type="component" value="Unassembled WGS sequence"/>
</dbReference>
<organism evidence="1 2">
    <name type="scientific">Rhizobium aouanii</name>
    <dbReference type="NCBI Taxonomy" id="3118145"/>
    <lineage>
        <taxon>Bacteria</taxon>
        <taxon>Pseudomonadati</taxon>
        <taxon>Pseudomonadota</taxon>
        <taxon>Alphaproteobacteria</taxon>
        <taxon>Hyphomicrobiales</taxon>
        <taxon>Rhizobiaceae</taxon>
        <taxon>Rhizobium/Agrobacterium group</taxon>
        <taxon>Rhizobium</taxon>
    </lineage>
</organism>
<gene>
    <name evidence="1" type="ORF">V8Q02_07485</name>
</gene>
<comment type="caution">
    <text evidence="1">The sequence shown here is derived from an EMBL/GenBank/DDBJ whole genome shotgun (WGS) entry which is preliminary data.</text>
</comment>
<dbReference type="RefSeq" id="WP_335911299.1">
    <property type="nucleotide sequence ID" value="NZ_JBAMYB010000003.1"/>
</dbReference>
<evidence type="ECO:0000313" key="1">
    <source>
        <dbReference type="EMBL" id="MEI1247868.1"/>
    </source>
</evidence>
<keyword evidence="2" id="KW-1185">Reference proteome</keyword>
<sequence>MFATRKTCRDFAAEASHETEVEAHNIRPIRRGGVSLDDVCEGFAAALTKNGRQWRPLLNVIDKNDIRKRIRAPWRNPAAA</sequence>
<protein>
    <recommendedName>
        <fullName evidence="3">Transposase</fullName>
    </recommendedName>
</protein>
<reference evidence="1 2" key="1">
    <citation type="submission" date="2024-01" db="EMBL/GenBank/DDBJ databases">
        <title>Draft genome sequences of three bacterial strains isolated from Acacia saligna represent a potential new species within the genus Rhizobium.</title>
        <authorList>
            <person name="Tambong J.T."/>
            <person name="Mnasri B."/>
        </authorList>
    </citation>
    <scope>NUCLEOTIDE SEQUENCE [LARGE SCALE GENOMIC DNA]</scope>
    <source>
        <strain evidence="1 2">1AS12I</strain>
    </source>
</reference>
<name>A0ABU8CI34_9HYPH</name>
<evidence type="ECO:0008006" key="3">
    <source>
        <dbReference type="Google" id="ProtNLM"/>
    </source>
</evidence>
<proteinExistence type="predicted"/>
<dbReference type="EMBL" id="JBAMYC010000003">
    <property type="protein sequence ID" value="MEI1247868.1"/>
    <property type="molecule type" value="Genomic_DNA"/>
</dbReference>